<evidence type="ECO:0000313" key="3">
    <source>
        <dbReference type="EMBL" id="KAF5382690.1"/>
    </source>
</evidence>
<dbReference type="PANTHER" id="PTHR43861:SF1">
    <property type="entry name" value="TRANS-ACONITATE 2-METHYLTRANSFERASE"/>
    <property type="match status" value="1"/>
</dbReference>
<feature type="region of interest" description="Disordered" evidence="1">
    <location>
        <begin position="206"/>
        <end position="232"/>
    </location>
</feature>
<evidence type="ECO:0000259" key="2">
    <source>
        <dbReference type="Pfam" id="PF13847"/>
    </source>
</evidence>
<reference evidence="3 4" key="1">
    <citation type="journal article" date="2020" name="ISME J.">
        <title>Uncovering the hidden diversity of litter-decomposition mechanisms in mushroom-forming fungi.</title>
        <authorList>
            <person name="Floudas D."/>
            <person name="Bentzer J."/>
            <person name="Ahren D."/>
            <person name="Johansson T."/>
            <person name="Persson P."/>
            <person name="Tunlid A."/>
        </authorList>
    </citation>
    <scope>NUCLEOTIDE SEQUENCE [LARGE SCALE GENOMIC DNA]</scope>
    <source>
        <strain evidence="3 4">CBS 661.87</strain>
    </source>
</reference>
<comment type="caution">
    <text evidence="3">The sequence shown here is derived from an EMBL/GenBank/DDBJ whole genome shotgun (WGS) entry which is preliminary data.</text>
</comment>
<protein>
    <recommendedName>
        <fullName evidence="2">Methyltransferase domain-containing protein</fullName>
    </recommendedName>
</protein>
<feature type="compositionally biased region" description="Basic and acidic residues" evidence="1">
    <location>
        <begin position="206"/>
        <end position="216"/>
    </location>
</feature>
<sequence length="252" mass="27187">MSTDINTNATHSDQPDASGWSASLYNKSVPFVYSPAFTAPVLELLAAQPGERIIDFGCGSGEVTLELQKIVSSASGGVVVGVDFSESMIAQAKRNGVQHAFVSDIQALKLPKNEIFSQADQKFDTVFSNAALHWCKRDPSGVLESAKRVLKPGGRIVAEMGGFMNCIGVRGALYRALRSRGYDPVSRDPWYFPSMEDYVKVGSDFRDSENDVDDARPPVAGKGRIHADTPIPHAAGYATTDRLSRMASGLRA</sequence>
<dbReference type="Proteomes" id="UP000565441">
    <property type="component" value="Unassembled WGS sequence"/>
</dbReference>
<dbReference type="CDD" id="cd02440">
    <property type="entry name" value="AdoMet_MTases"/>
    <property type="match status" value="1"/>
</dbReference>
<feature type="domain" description="Methyltransferase" evidence="2">
    <location>
        <begin position="49"/>
        <end position="158"/>
    </location>
</feature>
<evidence type="ECO:0000256" key="1">
    <source>
        <dbReference type="SAM" id="MobiDB-lite"/>
    </source>
</evidence>
<accession>A0A8H5HG84</accession>
<dbReference type="SUPFAM" id="SSF53335">
    <property type="entry name" value="S-adenosyl-L-methionine-dependent methyltransferases"/>
    <property type="match status" value="1"/>
</dbReference>
<dbReference type="OrthoDB" id="10017101at2759"/>
<keyword evidence="4" id="KW-1185">Reference proteome</keyword>
<dbReference type="AlphaFoldDB" id="A0A8H5HG84"/>
<dbReference type="InterPro" id="IPR029063">
    <property type="entry name" value="SAM-dependent_MTases_sf"/>
</dbReference>
<dbReference type="InterPro" id="IPR025714">
    <property type="entry name" value="Methyltranfer_dom"/>
</dbReference>
<gene>
    <name evidence="3" type="ORF">D9615_002818</name>
</gene>
<dbReference type="Gene3D" id="3.40.50.150">
    <property type="entry name" value="Vaccinia Virus protein VP39"/>
    <property type="match status" value="1"/>
</dbReference>
<name>A0A8H5HG84_9AGAR</name>
<dbReference type="PANTHER" id="PTHR43861">
    <property type="entry name" value="TRANS-ACONITATE 2-METHYLTRANSFERASE-RELATED"/>
    <property type="match status" value="1"/>
</dbReference>
<organism evidence="3 4">
    <name type="scientific">Tricholomella constricta</name>
    <dbReference type="NCBI Taxonomy" id="117010"/>
    <lineage>
        <taxon>Eukaryota</taxon>
        <taxon>Fungi</taxon>
        <taxon>Dikarya</taxon>
        <taxon>Basidiomycota</taxon>
        <taxon>Agaricomycotina</taxon>
        <taxon>Agaricomycetes</taxon>
        <taxon>Agaricomycetidae</taxon>
        <taxon>Agaricales</taxon>
        <taxon>Tricholomatineae</taxon>
        <taxon>Lyophyllaceae</taxon>
        <taxon>Tricholomella</taxon>
    </lineage>
</organism>
<dbReference type="Pfam" id="PF13847">
    <property type="entry name" value="Methyltransf_31"/>
    <property type="match status" value="1"/>
</dbReference>
<proteinExistence type="predicted"/>
<dbReference type="EMBL" id="JAACJP010000008">
    <property type="protein sequence ID" value="KAF5382690.1"/>
    <property type="molecule type" value="Genomic_DNA"/>
</dbReference>
<evidence type="ECO:0000313" key="4">
    <source>
        <dbReference type="Proteomes" id="UP000565441"/>
    </source>
</evidence>